<dbReference type="PROSITE" id="PS50056">
    <property type="entry name" value="TYR_PHOSPHATASE_2"/>
    <property type="match status" value="1"/>
</dbReference>
<dbReference type="Proteomes" id="UP001142393">
    <property type="component" value="Unassembled WGS sequence"/>
</dbReference>
<feature type="domain" description="Tyrosine specific protein phosphatases" evidence="1">
    <location>
        <begin position="127"/>
        <end position="200"/>
    </location>
</feature>
<dbReference type="PANTHER" id="PTHR31126">
    <property type="entry name" value="TYROSINE-PROTEIN PHOSPHATASE"/>
    <property type="match status" value="1"/>
</dbReference>
<dbReference type="InterPro" id="IPR029021">
    <property type="entry name" value="Prot-tyrosine_phosphatase-like"/>
</dbReference>
<dbReference type="AlphaFoldDB" id="A0A9W8PB96"/>
<dbReference type="Pfam" id="PF13350">
    <property type="entry name" value="Y_phosphatase3"/>
    <property type="match status" value="1"/>
</dbReference>
<reference evidence="2 3" key="1">
    <citation type="journal article" date="2023" name="Proc. Natl. Acad. Sci. U.S.A.">
        <title>A global phylogenomic analysis of the shiitake genus Lentinula.</title>
        <authorList>
            <person name="Sierra-Patev S."/>
            <person name="Min B."/>
            <person name="Naranjo-Ortiz M."/>
            <person name="Looney B."/>
            <person name="Konkel Z."/>
            <person name="Slot J.C."/>
            <person name="Sakamoto Y."/>
            <person name="Steenwyk J.L."/>
            <person name="Rokas A."/>
            <person name="Carro J."/>
            <person name="Camarero S."/>
            <person name="Ferreira P."/>
            <person name="Molpeceres G."/>
            <person name="Ruiz-Duenas F.J."/>
            <person name="Serrano A."/>
            <person name="Henrissat B."/>
            <person name="Drula E."/>
            <person name="Hughes K.W."/>
            <person name="Mata J.L."/>
            <person name="Ishikawa N.K."/>
            <person name="Vargas-Isla R."/>
            <person name="Ushijima S."/>
            <person name="Smith C.A."/>
            <person name="Donoghue J."/>
            <person name="Ahrendt S."/>
            <person name="Andreopoulos W."/>
            <person name="He G."/>
            <person name="LaButti K."/>
            <person name="Lipzen A."/>
            <person name="Ng V."/>
            <person name="Riley R."/>
            <person name="Sandor L."/>
            <person name="Barry K."/>
            <person name="Martinez A.T."/>
            <person name="Xiao Y."/>
            <person name="Gibbons J.G."/>
            <person name="Terashima K."/>
            <person name="Grigoriev I.V."/>
            <person name="Hibbett D."/>
        </authorList>
    </citation>
    <scope>NUCLEOTIDE SEQUENCE [LARGE SCALE GENOMIC DNA]</scope>
    <source>
        <strain evidence="2 3">TFB7810</strain>
    </source>
</reference>
<evidence type="ECO:0000313" key="2">
    <source>
        <dbReference type="EMBL" id="KAJ3750704.1"/>
    </source>
</evidence>
<gene>
    <name evidence="2" type="ORF">DFH05DRAFT_1566343</name>
</gene>
<keyword evidence="3" id="KW-1185">Reference proteome</keyword>
<dbReference type="EMBL" id="JANVFU010000001">
    <property type="protein sequence ID" value="KAJ3750704.1"/>
    <property type="molecule type" value="Genomic_DNA"/>
</dbReference>
<organism evidence="2 3">
    <name type="scientific">Lentinula detonsa</name>
    <dbReference type="NCBI Taxonomy" id="2804962"/>
    <lineage>
        <taxon>Eukaryota</taxon>
        <taxon>Fungi</taxon>
        <taxon>Dikarya</taxon>
        <taxon>Basidiomycota</taxon>
        <taxon>Agaricomycotina</taxon>
        <taxon>Agaricomycetes</taxon>
        <taxon>Agaricomycetidae</taxon>
        <taxon>Agaricales</taxon>
        <taxon>Marasmiineae</taxon>
        <taxon>Omphalotaceae</taxon>
        <taxon>Lentinula</taxon>
    </lineage>
</organism>
<accession>A0A9W8PB96</accession>
<dbReference type="PANTHER" id="PTHR31126:SF1">
    <property type="entry name" value="TYROSINE SPECIFIC PROTEIN PHOSPHATASES DOMAIN-CONTAINING PROTEIN"/>
    <property type="match status" value="1"/>
</dbReference>
<proteinExistence type="predicted"/>
<dbReference type="InterPro" id="IPR026893">
    <property type="entry name" value="Tyr/Ser_Pase_IphP-type"/>
</dbReference>
<dbReference type="GO" id="GO:0004721">
    <property type="term" value="F:phosphoprotein phosphatase activity"/>
    <property type="evidence" value="ECO:0007669"/>
    <property type="project" value="InterPro"/>
</dbReference>
<evidence type="ECO:0000313" key="3">
    <source>
        <dbReference type="Proteomes" id="UP001142393"/>
    </source>
</evidence>
<sequence>MIVSSEPFLPYPPFVDIEGIINIRSVGGYTTGTGRVLKPNVIYRSGDISSITDRGKEQFSELSVHVVFDFRAENEIKNYDSATPTLEGVKMIRAPAGIQNAFDPASIAIRLKNWATDELQAFLTTYEEILDTATEAFRTVFVHLRDHPDQPCLVHCTAGKDRTGMFITLFLMVLNVEDRHIVDEYALTTVGLAPSMPELTRKLQKMPVFRDNWEGLLNMGSSKPETMVVTLQLIREKYNGAEGYLKTRLNLDEEDIEKIRENYLI</sequence>
<dbReference type="InterPro" id="IPR000387">
    <property type="entry name" value="Tyr_Pase_dom"/>
</dbReference>
<name>A0A9W8PB96_9AGAR</name>
<protein>
    <submittedName>
        <fullName evidence="2">Protein-tyrosine phosphatase-like protein</fullName>
    </submittedName>
</protein>
<dbReference type="InterPro" id="IPR016130">
    <property type="entry name" value="Tyr_Pase_AS"/>
</dbReference>
<dbReference type="Gene3D" id="3.90.190.10">
    <property type="entry name" value="Protein tyrosine phosphatase superfamily"/>
    <property type="match status" value="1"/>
</dbReference>
<dbReference type="SUPFAM" id="SSF52799">
    <property type="entry name" value="(Phosphotyrosine protein) phosphatases II"/>
    <property type="match status" value="1"/>
</dbReference>
<comment type="caution">
    <text evidence="2">The sequence shown here is derived from an EMBL/GenBank/DDBJ whole genome shotgun (WGS) entry which is preliminary data.</text>
</comment>
<dbReference type="PROSITE" id="PS00383">
    <property type="entry name" value="TYR_PHOSPHATASE_1"/>
    <property type="match status" value="1"/>
</dbReference>
<evidence type="ECO:0000259" key="1">
    <source>
        <dbReference type="PROSITE" id="PS50056"/>
    </source>
</evidence>